<protein>
    <submittedName>
        <fullName evidence="1">Uncharacterized protein</fullName>
    </submittedName>
</protein>
<reference evidence="1 2" key="1">
    <citation type="submission" date="2018-02" db="EMBL/GenBank/DDBJ databases">
        <title>Subsurface microbial communities from deep shales in Ohio and West Virginia, USA.</title>
        <authorList>
            <person name="Wrighton K."/>
        </authorList>
    </citation>
    <scope>NUCLEOTIDE SEQUENCE [LARGE SCALE GENOMIC DNA]</scope>
    <source>
        <strain evidence="1 2">OWC-DMM</strain>
    </source>
</reference>
<evidence type="ECO:0000313" key="2">
    <source>
        <dbReference type="Proteomes" id="UP000240010"/>
    </source>
</evidence>
<evidence type="ECO:0000313" key="1">
    <source>
        <dbReference type="EMBL" id="PPK72520.1"/>
    </source>
</evidence>
<dbReference type="Proteomes" id="UP000240010">
    <property type="component" value="Unassembled WGS sequence"/>
</dbReference>
<gene>
    <name evidence="1" type="ORF">B0F87_1172</name>
</gene>
<proteinExistence type="predicted"/>
<sequence length="49" mass="5090">MASNLSYVPVVKKPLSDLTRKMGAGSGKVGSSFTGMDEMLKDIGSVVIS</sequence>
<dbReference type="EMBL" id="PTIZ01000017">
    <property type="protein sequence ID" value="PPK72520.1"/>
    <property type="molecule type" value="Genomic_DNA"/>
</dbReference>
<organism evidence="1 2">
    <name type="scientific">Methylobacter tundripaludum</name>
    <dbReference type="NCBI Taxonomy" id="173365"/>
    <lineage>
        <taxon>Bacteria</taxon>
        <taxon>Pseudomonadati</taxon>
        <taxon>Pseudomonadota</taxon>
        <taxon>Gammaproteobacteria</taxon>
        <taxon>Methylococcales</taxon>
        <taxon>Methylococcaceae</taxon>
        <taxon>Methylobacter</taxon>
    </lineage>
</organism>
<dbReference type="AlphaFoldDB" id="A0A2S6H525"/>
<name>A0A2S6H525_9GAMM</name>
<accession>A0A2S6H525</accession>
<comment type="caution">
    <text evidence="1">The sequence shown here is derived from an EMBL/GenBank/DDBJ whole genome shotgun (WGS) entry which is preliminary data.</text>
</comment>
<dbReference type="RefSeq" id="WP_181050176.1">
    <property type="nucleotide sequence ID" value="NZ_PTIZ01000017.1"/>
</dbReference>